<dbReference type="PANTHER" id="PTHR33835:SF1">
    <property type="entry name" value="METALLO-BETA-LACTAMASE DOMAIN-CONTAINING PROTEIN"/>
    <property type="match status" value="1"/>
</dbReference>
<dbReference type="SUPFAM" id="SSF56281">
    <property type="entry name" value="Metallo-hydrolase/oxidoreductase"/>
    <property type="match status" value="1"/>
</dbReference>
<sequence>MPSSRSWRIVFPALFAVALAAFCKPVDGFSLAVAPRLGVTPGLECAARRGAYRRFEGGRGVAMSSGFKEKWQTMAKTWSNRGGLVLTQHRSNIWAAERPFLWNNIDVGCKMTLVKLSDGSLWVHSPVELDADMRSAISDIGGEVKYIVSPNYEHMKFAKQWFEAFPNAAACGCPGIKEKYPDVGYQTEVPASDGSMPQGWPAEIEAIFFDCEKNPFTGKPFFNEVNFVHTASRTLITTDTFWNYPKREVPFGTRAWKFGMDQVYGPFYRSFMANSEVLDKVLSKLLSKDFTSILPAHGSSVGGSDDEELSTFDDQGQVFGGDAKEVLRNHFANGPTA</sequence>
<protein>
    <recommendedName>
        <fullName evidence="4">DUF4336 domain-containing protein</fullName>
    </recommendedName>
</protein>
<organism evidence="3">
    <name type="scientific">Hemiselmis andersenii</name>
    <name type="common">Cryptophyte alga</name>
    <dbReference type="NCBI Taxonomy" id="464988"/>
    <lineage>
        <taxon>Eukaryota</taxon>
        <taxon>Cryptophyceae</taxon>
        <taxon>Cryptomonadales</taxon>
        <taxon>Hemiselmidaceae</taxon>
        <taxon>Hemiselmis</taxon>
    </lineage>
</organism>
<keyword evidence="1" id="KW-0732">Signal</keyword>
<feature type="chain" id="PRO_5036192171" description="DUF4336 domain-containing protein" evidence="1">
    <location>
        <begin position="29"/>
        <end position="337"/>
    </location>
</feature>
<reference evidence="3" key="1">
    <citation type="submission" date="2021-01" db="EMBL/GenBank/DDBJ databases">
        <authorList>
            <person name="Corre E."/>
            <person name="Pelletier E."/>
            <person name="Niang G."/>
            <person name="Scheremetjew M."/>
            <person name="Finn R."/>
            <person name="Kale V."/>
            <person name="Holt S."/>
            <person name="Cochrane G."/>
            <person name="Meng A."/>
            <person name="Brown T."/>
            <person name="Cohen L."/>
        </authorList>
    </citation>
    <scope>NUCLEOTIDE SEQUENCE</scope>
    <source>
        <strain evidence="3">CCMP644</strain>
    </source>
</reference>
<accession>A0A6U5BPS5</accession>
<evidence type="ECO:0000313" key="3">
    <source>
        <dbReference type="EMBL" id="CAD8980736.1"/>
    </source>
</evidence>
<dbReference type="InterPro" id="IPR036866">
    <property type="entry name" value="RibonucZ/Hydroxyglut_hydro"/>
</dbReference>
<proteinExistence type="predicted"/>
<evidence type="ECO:0000313" key="2">
    <source>
        <dbReference type="EMBL" id="CAD8980735.1"/>
    </source>
</evidence>
<dbReference type="EMBL" id="HBFX01052671">
    <property type="protein sequence ID" value="CAD8980735.1"/>
    <property type="molecule type" value="Transcribed_RNA"/>
</dbReference>
<dbReference type="PANTHER" id="PTHR33835">
    <property type="entry name" value="YALI0C07656P"/>
    <property type="match status" value="1"/>
</dbReference>
<dbReference type="AlphaFoldDB" id="A0A6U5BPS5"/>
<evidence type="ECO:0008006" key="4">
    <source>
        <dbReference type="Google" id="ProtNLM"/>
    </source>
</evidence>
<dbReference type="EMBL" id="HBFX01052672">
    <property type="protein sequence ID" value="CAD8980736.1"/>
    <property type="molecule type" value="Transcribed_RNA"/>
</dbReference>
<gene>
    <name evidence="2" type="ORF">HAND00432_LOCUS31745</name>
    <name evidence="3" type="ORF">HAND00432_LOCUS31746</name>
</gene>
<dbReference type="Pfam" id="PF14234">
    <property type="entry name" value="DUF4336"/>
    <property type="match status" value="1"/>
</dbReference>
<dbReference type="InterPro" id="IPR025638">
    <property type="entry name" value="DUF4336"/>
</dbReference>
<feature type="signal peptide" evidence="1">
    <location>
        <begin position="1"/>
        <end position="28"/>
    </location>
</feature>
<evidence type="ECO:0000256" key="1">
    <source>
        <dbReference type="SAM" id="SignalP"/>
    </source>
</evidence>
<name>A0A6U5BPS5_HEMAN</name>